<reference evidence="11 12" key="1">
    <citation type="submission" date="2019-01" db="EMBL/GenBank/DDBJ databases">
        <title>Draft genome sequence of Bacillus sp. DPC6431.</title>
        <authorList>
            <person name="Arbulu S."/>
            <person name="Murphy K."/>
            <person name="O'Sullivan O."/>
            <person name="Rea M.C."/>
            <person name="Hill C."/>
            <person name="Ross R.P."/>
        </authorList>
    </citation>
    <scope>NUCLEOTIDE SEQUENCE [LARGE SCALE GENOMIC DNA]</scope>
    <source>
        <strain evidence="11 12">DPC6431</strain>
    </source>
</reference>
<dbReference type="InterPro" id="IPR050351">
    <property type="entry name" value="BphY/WalK/GraS-like"/>
</dbReference>
<dbReference type="InterPro" id="IPR036890">
    <property type="entry name" value="HATPase_C_sf"/>
</dbReference>
<keyword evidence="9" id="KW-0902">Two-component regulatory system</keyword>
<dbReference type="PANTHER" id="PTHR45453:SF1">
    <property type="entry name" value="PHOSPHATE REGULON SENSOR PROTEIN PHOR"/>
    <property type="match status" value="1"/>
</dbReference>
<evidence type="ECO:0000256" key="2">
    <source>
        <dbReference type="ARBA" id="ARBA00004651"/>
    </source>
</evidence>
<dbReference type="GO" id="GO:0016036">
    <property type="term" value="P:cellular response to phosphate starvation"/>
    <property type="evidence" value="ECO:0007669"/>
    <property type="project" value="TreeGrafter"/>
</dbReference>
<dbReference type="EMBL" id="SCLP01000068">
    <property type="protein sequence ID" value="TFF43349.1"/>
    <property type="molecule type" value="Genomic_DNA"/>
</dbReference>
<proteinExistence type="predicted"/>
<evidence type="ECO:0000256" key="8">
    <source>
        <dbReference type="ARBA" id="ARBA00022840"/>
    </source>
</evidence>
<dbReference type="GO" id="GO:0005524">
    <property type="term" value="F:ATP binding"/>
    <property type="evidence" value="ECO:0007669"/>
    <property type="project" value="UniProtKB-KW"/>
</dbReference>
<evidence type="ECO:0000313" key="12">
    <source>
        <dbReference type="Proteomes" id="UP000297630"/>
    </source>
</evidence>
<sequence>QIIDLSRLQADEPLLRAEPVAVADAIDEAVSRHREQAANREVSLVVRCDDDLWVLGDQSQLTEAVANLVHNAIVYSEPKARVVVSARRVRDVDTDVIAIAVADNGIGISEADQKRIFERFYRVDYSRSRENGGTGLGLSLVK</sequence>
<evidence type="ECO:0000256" key="7">
    <source>
        <dbReference type="ARBA" id="ARBA00022777"/>
    </source>
</evidence>
<evidence type="ECO:0000256" key="4">
    <source>
        <dbReference type="ARBA" id="ARBA00022553"/>
    </source>
</evidence>
<gene>
    <name evidence="11" type="ORF">EQ803_29575</name>
</gene>
<comment type="catalytic activity">
    <reaction evidence="1">
        <text>ATP + protein L-histidine = ADP + protein N-phospho-L-histidine.</text>
        <dbReference type="EC" id="2.7.13.3"/>
    </reaction>
</comment>
<accession>A0A4Y8SVL1</accession>
<dbReference type="AlphaFoldDB" id="A0A4Y8SVL1"/>
<dbReference type="PANTHER" id="PTHR45453">
    <property type="entry name" value="PHOSPHATE REGULON SENSOR PROTEIN PHOR"/>
    <property type="match status" value="1"/>
</dbReference>
<evidence type="ECO:0000256" key="3">
    <source>
        <dbReference type="ARBA" id="ARBA00012438"/>
    </source>
</evidence>
<protein>
    <recommendedName>
        <fullName evidence="3">histidine kinase</fullName>
        <ecNumber evidence="3">2.7.13.3</ecNumber>
    </recommendedName>
</protein>
<keyword evidence="5" id="KW-0808">Transferase</keyword>
<evidence type="ECO:0000313" key="11">
    <source>
        <dbReference type="EMBL" id="TFF43349.1"/>
    </source>
</evidence>
<dbReference type="EC" id="2.7.13.3" evidence="3"/>
<dbReference type="PROSITE" id="PS50109">
    <property type="entry name" value="HIS_KIN"/>
    <property type="match status" value="1"/>
</dbReference>
<evidence type="ECO:0000256" key="9">
    <source>
        <dbReference type="ARBA" id="ARBA00023012"/>
    </source>
</evidence>
<dbReference type="GO" id="GO:0005886">
    <property type="term" value="C:plasma membrane"/>
    <property type="evidence" value="ECO:0007669"/>
    <property type="project" value="UniProtKB-SubCell"/>
</dbReference>
<evidence type="ECO:0000259" key="10">
    <source>
        <dbReference type="PROSITE" id="PS50109"/>
    </source>
</evidence>
<dbReference type="Proteomes" id="UP000297630">
    <property type="component" value="Unassembled WGS sequence"/>
</dbReference>
<keyword evidence="6" id="KW-0547">Nucleotide-binding</keyword>
<evidence type="ECO:0000256" key="5">
    <source>
        <dbReference type="ARBA" id="ARBA00022679"/>
    </source>
</evidence>
<dbReference type="Gene3D" id="3.30.565.10">
    <property type="entry name" value="Histidine kinase-like ATPase, C-terminal domain"/>
    <property type="match status" value="1"/>
</dbReference>
<dbReference type="SMART" id="SM00387">
    <property type="entry name" value="HATPase_c"/>
    <property type="match status" value="1"/>
</dbReference>
<dbReference type="GO" id="GO:0004721">
    <property type="term" value="F:phosphoprotein phosphatase activity"/>
    <property type="evidence" value="ECO:0007669"/>
    <property type="project" value="TreeGrafter"/>
</dbReference>
<keyword evidence="8" id="KW-0067">ATP-binding</keyword>
<evidence type="ECO:0000256" key="1">
    <source>
        <dbReference type="ARBA" id="ARBA00000085"/>
    </source>
</evidence>
<comment type="caution">
    <text evidence="11">The sequence shown here is derived from an EMBL/GenBank/DDBJ whole genome shotgun (WGS) entry which is preliminary data.</text>
</comment>
<feature type="non-terminal residue" evidence="11">
    <location>
        <position position="1"/>
    </location>
</feature>
<dbReference type="PRINTS" id="PR00344">
    <property type="entry name" value="BCTRLSENSOR"/>
</dbReference>
<name>A0A4Y8SVL1_BACTU</name>
<evidence type="ECO:0000256" key="6">
    <source>
        <dbReference type="ARBA" id="ARBA00022741"/>
    </source>
</evidence>
<keyword evidence="4" id="KW-0597">Phosphoprotein</keyword>
<dbReference type="InterPro" id="IPR005467">
    <property type="entry name" value="His_kinase_dom"/>
</dbReference>
<dbReference type="GO" id="GO:0000155">
    <property type="term" value="F:phosphorelay sensor kinase activity"/>
    <property type="evidence" value="ECO:0007669"/>
    <property type="project" value="TreeGrafter"/>
</dbReference>
<dbReference type="InterPro" id="IPR003594">
    <property type="entry name" value="HATPase_dom"/>
</dbReference>
<dbReference type="Pfam" id="PF02518">
    <property type="entry name" value="HATPase_c"/>
    <property type="match status" value="1"/>
</dbReference>
<comment type="subcellular location">
    <subcellularLocation>
        <location evidence="2">Cell membrane</location>
        <topology evidence="2">Multi-pass membrane protein</topology>
    </subcellularLocation>
</comment>
<feature type="domain" description="Histidine kinase" evidence="10">
    <location>
        <begin position="1"/>
        <end position="142"/>
    </location>
</feature>
<feature type="non-terminal residue" evidence="11">
    <location>
        <position position="142"/>
    </location>
</feature>
<organism evidence="11 12">
    <name type="scientific">Bacillus thuringiensis</name>
    <dbReference type="NCBI Taxonomy" id="1428"/>
    <lineage>
        <taxon>Bacteria</taxon>
        <taxon>Bacillati</taxon>
        <taxon>Bacillota</taxon>
        <taxon>Bacilli</taxon>
        <taxon>Bacillales</taxon>
        <taxon>Bacillaceae</taxon>
        <taxon>Bacillus</taxon>
        <taxon>Bacillus cereus group</taxon>
    </lineage>
</organism>
<dbReference type="InterPro" id="IPR004358">
    <property type="entry name" value="Sig_transdc_His_kin-like_C"/>
</dbReference>
<keyword evidence="7 11" id="KW-0418">Kinase</keyword>
<dbReference type="FunFam" id="3.30.565.10:FF:000006">
    <property type="entry name" value="Sensor histidine kinase WalK"/>
    <property type="match status" value="1"/>
</dbReference>
<dbReference type="SUPFAM" id="SSF55874">
    <property type="entry name" value="ATPase domain of HSP90 chaperone/DNA topoisomerase II/histidine kinase"/>
    <property type="match status" value="1"/>
</dbReference>
<dbReference type="CDD" id="cd00075">
    <property type="entry name" value="HATPase"/>
    <property type="match status" value="1"/>
</dbReference>